<gene>
    <name evidence="1" type="ORF">HUN01_02190</name>
</gene>
<sequence>MAKIPGIQELNRLLAREGLLWCPVTKVAQQSFSERFLVFPSELFEQSLYCANWMTTKATFLLVRNFCQS</sequence>
<dbReference type="EMBL" id="CP054697">
    <property type="protein sequence ID" value="QMS86436.1"/>
    <property type="molecule type" value="Genomic_DNA"/>
</dbReference>
<keyword evidence="1" id="KW-0614">Plasmid</keyword>
<organism evidence="1 2">
    <name type="scientific">Nostoc edaphicum CCNP1411</name>
    <dbReference type="NCBI Taxonomy" id="1472755"/>
    <lineage>
        <taxon>Bacteria</taxon>
        <taxon>Bacillati</taxon>
        <taxon>Cyanobacteriota</taxon>
        <taxon>Cyanophyceae</taxon>
        <taxon>Nostocales</taxon>
        <taxon>Nostocaceae</taxon>
        <taxon>Nostoc</taxon>
    </lineage>
</organism>
<dbReference type="AlphaFoldDB" id="A0A7D7L8A3"/>
<reference evidence="2" key="1">
    <citation type="submission" date="2020-06" db="EMBL/GenBank/DDBJ databases">
        <title>Nostoc edaphicum CCNP1411 genome.</title>
        <authorList>
            <person name="Fidor A."/>
            <person name="Grabski M."/>
            <person name="Gawor J."/>
            <person name="Gromadka R."/>
            <person name="Wegrzyn G."/>
            <person name="Mazur-Marzec H."/>
        </authorList>
    </citation>
    <scope>NUCLEOTIDE SEQUENCE [LARGE SCALE GENOMIC DNA]</scope>
    <source>
        <strain evidence="2">CCNP1411</strain>
        <plasmid evidence="2">pne_5</plasmid>
    </source>
</reference>
<accession>A0A7D7L8A3</accession>
<name>A0A7D7L8A3_9NOSO</name>
<dbReference type="KEGG" id="ned:HUN01_02190"/>
<dbReference type="Proteomes" id="UP000514713">
    <property type="component" value="Plasmid pNe_5"/>
</dbReference>
<protein>
    <submittedName>
        <fullName evidence="1">Uncharacterized protein</fullName>
    </submittedName>
</protein>
<evidence type="ECO:0000313" key="2">
    <source>
        <dbReference type="Proteomes" id="UP000514713"/>
    </source>
</evidence>
<keyword evidence="2" id="KW-1185">Reference proteome</keyword>
<geneLocation type="plasmid" evidence="2">
    <name>pne_5</name>
</geneLocation>
<proteinExistence type="predicted"/>
<evidence type="ECO:0000313" key="1">
    <source>
        <dbReference type="EMBL" id="QMS86436.1"/>
    </source>
</evidence>